<dbReference type="Proteomes" id="UP000248863">
    <property type="component" value="Unassembled WGS sequence"/>
</dbReference>
<reference evidence="3 4" key="1">
    <citation type="submission" date="2017-07" db="EMBL/GenBank/DDBJ databases">
        <title>Draft Genome Sequences of Select Purple Nonsulfur Bacteria.</title>
        <authorList>
            <person name="Lasarre B."/>
            <person name="Mckinlay J.B."/>
        </authorList>
    </citation>
    <scope>NUCLEOTIDE SEQUENCE [LARGE SCALE GENOMIC DNA]</scope>
    <source>
        <strain evidence="3 4">DSM 11907</strain>
    </source>
</reference>
<evidence type="ECO:0000313" key="3">
    <source>
        <dbReference type="EMBL" id="RAI29897.1"/>
    </source>
</evidence>
<proteinExistence type="predicted"/>
<dbReference type="CDD" id="cd17470">
    <property type="entry name" value="T3SS_Flik_C"/>
    <property type="match status" value="1"/>
</dbReference>
<feature type="domain" description="Flagellar hook-length control protein-like C-terminal" evidence="2">
    <location>
        <begin position="158"/>
        <end position="240"/>
    </location>
</feature>
<feature type="compositionally biased region" description="Low complexity" evidence="1">
    <location>
        <begin position="88"/>
        <end position="103"/>
    </location>
</feature>
<feature type="compositionally biased region" description="Gly residues" evidence="1">
    <location>
        <begin position="256"/>
        <end position="266"/>
    </location>
</feature>
<feature type="region of interest" description="Disordered" evidence="1">
    <location>
        <begin position="235"/>
        <end position="267"/>
    </location>
</feature>
<keyword evidence="4" id="KW-1185">Reference proteome</keyword>
<sequence length="289" mass="28920">ATATAGAAAKGTDTTTTAKPAEAKAAQGAPAADAAATGVGIVAEQPTGILPPETPGAGKPEGRRVEAETIGAGHRPETGPKPDVRPDATAAQPSAAPPQSAASTAAQAAAQAAAAVQGLARAEGLTITGTAQAGASQVTTGRGDASAPVPLAGVPVEITTQAKNGKHSFEIRLDPPDLGRVHVKLEVDGNGTVVPRITADRADTLELLRRDAGQLERALQDAGLKADQGAMQFSLRDQSGGQQYEPESRSGHRGTGRGTVEGGGESGVTELRATYGRLFGRATGVDIRV</sequence>
<dbReference type="Gene3D" id="3.30.750.140">
    <property type="match status" value="1"/>
</dbReference>
<gene>
    <name evidence="3" type="ORF">CH338_28275</name>
</gene>
<evidence type="ECO:0000259" key="2">
    <source>
        <dbReference type="Pfam" id="PF02120"/>
    </source>
</evidence>
<dbReference type="Pfam" id="PF02120">
    <property type="entry name" value="Flg_hook"/>
    <property type="match status" value="1"/>
</dbReference>
<accession>A0A327JUH6</accession>
<protein>
    <recommendedName>
        <fullName evidence="2">Flagellar hook-length control protein-like C-terminal domain-containing protein</fullName>
    </recommendedName>
</protein>
<dbReference type="EMBL" id="NPEU01000657">
    <property type="protein sequence ID" value="RAI29897.1"/>
    <property type="molecule type" value="Genomic_DNA"/>
</dbReference>
<feature type="compositionally biased region" description="Basic and acidic residues" evidence="1">
    <location>
        <begin position="74"/>
        <end position="86"/>
    </location>
</feature>
<dbReference type="PANTHER" id="PTHR37533">
    <property type="entry name" value="FLAGELLAR HOOK-LENGTH CONTROL PROTEIN"/>
    <property type="match status" value="1"/>
</dbReference>
<organism evidence="3 4">
    <name type="scientific">Rhodoplanes elegans</name>
    <dbReference type="NCBI Taxonomy" id="29408"/>
    <lineage>
        <taxon>Bacteria</taxon>
        <taxon>Pseudomonadati</taxon>
        <taxon>Pseudomonadota</taxon>
        <taxon>Alphaproteobacteria</taxon>
        <taxon>Hyphomicrobiales</taxon>
        <taxon>Nitrobacteraceae</taxon>
        <taxon>Rhodoplanes</taxon>
    </lineage>
</organism>
<dbReference type="PANTHER" id="PTHR37533:SF2">
    <property type="entry name" value="FLAGELLAR HOOK-LENGTH CONTROL PROTEIN"/>
    <property type="match status" value="1"/>
</dbReference>
<comment type="caution">
    <text evidence="3">The sequence shown here is derived from an EMBL/GenBank/DDBJ whole genome shotgun (WGS) entry which is preliminary data.</text>
</comment>
<dbReference type="RefSeq" id="WP_210207711.1">
    <property type="nucleotide sequence ID" value="NZ_NPEU01000657.1"/>
</dbReference>
<dbReference type="InterPro" id="IPR038610">
    <property type="entry name" value="FliK-like_C_sf"/>
</dbReference>
<feature type="compositionally biased region" description="Low complexity" evidence="1">
    <location>
        <begin position="1"/>
        <end position="38"/>
    </location>
</feature>
<dbReference type="InterPro" id="IPR021136">
    <property type="entry name" value="Flagellar_hook_control-like_C"/>
</dbReference>
<dbReference type="AlphaFoldDB" id="A0A327JUH6"/>
<feature type="non-terminal residue" evidence="3">
    <location>
        <position position="1"/>
    </location>
</feature>
<dbReference type="InterPro" id="IPR052563">
    <property type="entry name" value="FliK"/>
</dbReference>
<feature type="region of interest" description="Disordered" evidence="1">
    <location>
        <begin position="1"/>
        <end position="103"/>
    </location>
</feature>
<name>A0A327JUH6_9BRAD</name>
<evidence type="ECO:0000313" key="4">
    <source>
        <dbReference type="Proteomes" id="UP000248863"/>
    </source>
</evidence>
<evidence type="ECO:0000256" key="1">
    <source>
        <dbReference type="SAM" id="MobiDB-lite"/>
    </source>
</evidence>